<feature type="compositionally biased region" description="Polar residues" evidence="2">
    <location>
        <begin position="890"/>
        <end position="919"/>
    </location>
</feature>
<feature type="compositionally biased region" description="Polar residues" evidence="2">
    <location>
        <begin position="3758"/>
        <end position="3767"/>
    </location>
</feature>
<feature type="region of interest" description="Disordered" evidence="2">
    <location>
        <begin position="2957"/>
        <end position="3001"/>
    </location>
</feature>
<feature type="compositionally biased region" description="Polar residues" evidence="2">
    <location>
        <begin position="1180"/>
        <end position="1189"/>
    </location>
</feature>
<evidence type="ECO:0000259" key="3">
    <source>
        <dbReference type="PROSITE" id="PS50157"/>
    </source>
</evidence>
<keyword evidence="1" id="KW-0863">Zinc-finger</keyword>
<feature type="compositionally biased region" description="Basic residues" evidence="2">
    <location>
        <begin position="1211"/>
        <end position="1224"/>
    </location>
</feature>
<feature type="domain" description="C2H2-type" evidence="3">
    <location>
        <begin position="72"/>
        <end position="95"/>
    </location>
</feature>
<protein>
    <submittedName>
        <fullName evidence="5 6">Uncharacterized protein LOC113404148</fullName>
    </submittedName>
</protein>
<feature type="compositionally biased region" description="Basic and acidic residues" evidence="2">
    <location>
        <begin position="3663"/>
        <end position="3679"/>
    </location>
</feature>
<feature type="region of interest" description="Disordered" evidence="2">
    <location>
        <begin position="2288"/>
        <end position="2415"/>
    </location>
</feature>
<feature type="compositionally biased region" description="Basic and acidic residues" evidence="2">
    <location>
        <begin position="3736"/>
        <end position="3756"/>
    </location>
</feature>
<feature type="region of interest" description="Disordered" evidence="2">
    <location>
        <begin position="3379"/>
        <end position="3416"/>
    </location>
</feature>
<feature type="compositionally biased region" description="Polar residues" evidence="2">
    <location>
        <begin position="1535"/>
        <end position="1544"/>
    </location>
</feature>
<feature type="compositionally biased region" description="Polar residues" evidence="2">
    <location>
        <begin position="22"/>
        <end position="32"/>
    </location>
</feature>
<feature type="compositionally biased region" description="Polar residues" evidence="2">
    <location>
        <begin position="3682"/>
        <end position="3708"/>
    </location>
</feature>
<feature type="region of interest" description="Disordered" evidence="2">
    <location>
        <begin position="1923"/>
        <end position="1945"/>
    </location>
</feature>
<name>A0A8B8IUA3_VANTA</name>
<dbReference type="SMART" id="SM00355">
    <property type="entry name" value="ZnF_C2H2"/>
    <property type="match status" value="5"/>
</dbReference>
<dbReference type="PROSITE" id="PS00028">
    <property type="entry name" value="ZINC_FINGER_C2H2_1"/>
    <property type="match status" value="2"/>
</dbReference>
<dbReference type="RefSeq" id="XP_026500728.2">
    <property type="nucleotide sequence ID" value="XM_026644943.2"/>
</dbReference>
<feature type="region of interest" description="Disordered" evidence="2">
    <location>
        <begin position="1"/>
        <end position="64"/>
    </location>
</feature>
<feature type="compositionally biased region" description="Basic residues" evidence="2">
    <location>
        <begin position="3395"/>
        <end position="3407"/>
    </location>
</feature>
<feature type="region of interest" description="Disordered" evidence="2">
    <location>
        <begin position="168"/>
        <end position="189"/>
    </location>
</feature>
<dbReference type="Gene3D" id="3.30.160.60">
    <property type="entry name" value="Classic Zinc Finger"/>
    <property type="match status" value="1"/>
</dbReference>
<feature type="compositionally biased region" description="Polar residues" evidence="2">
    <location>
        <begin position="1228"/>
        <end position="1240"/>
    </location>
</feature>
<feature type="compositionally biased region" description="Basic residues" evidence="2">
    <location>
        <begin position="1087"/>
        <end position="1098"/>
    </location>
</feature>
<feature type="region of interest" description="Disordered" evidence="2">
    <location>
        <begin position="3439"/>
        <end position="3476"/>
    </location>
</feature>
<feature type="region of interest" description="Disordered" evidence="2">
    <location>
        <begin position="1169"/>
        <end position="1241"/>
    </location>
</feature>
<feature type="compositionally biased region" description="Basic and acidic residues" evidence="2">
    <location>
        <begin position="3795"/>
        <end position="3809"/>
    </location>
</feature>
<feature type="compositionally biased region" description="Basic residues" evidence="2">
    <location>
        <begin position="693"/>
        <end position="709"/>
    </location>
</feature>
<feature type="compositionally biased region" description="Basic and acidic residues" evidence="2">
    <location>
        <begin position="3897"/>
        <end position="3907"/>
    </location>
</feature>
<feature type="region of interest" description="Disordered" evidence="2">
    <location>
        <begin position="2921"/>
        <end position="2943"/>
    </location>
</feature>
<dbReference type="GO" id="GO:0008270">
    <property type="term" value="F:zinc ion binding"/>
    <property type="evidence" value="ECO:0007669"/>
    <property type="project" value="UniProtKB-KW"/>
</dbReference>
<keyword evidence="4" id="KW-1185">Reference proteome</keyword>
<keyword evidence="1" id="KW-0862">Zinc</keyword>
<organism evidence="4 5">
    <name type="scientific">Vanessa tameamea</name>
    <name type="common">Kamehameha butterfly</name>
    <dbReference type="NCBI Taxonomy" id="334116"/>
    <lineage>
        <taxon>Eukaryota</taxon>
        <taxon>Metazoa</taxon>
        <taxon>Ecdysozoa</taxon>
        <taxon>Arthropoda</taxon>
        <taxon>Hexapoda</taxon>
        <taxon>Insecta</taxon>
        <taxon>Pterygota</taxon>
        <taxon>Neoptera</taxon>
        <taxon>Endopterygota</taxon>
        <taxon>Lepidoptera</taxon>
        <taxon>Glossata</taxon>
        <taxon>Ditrysia</taxon>
        <taxon>Papilionoidea</taxon>
        <taxon>Nymphalidae</taxon>
        <taxon>Nymphalinae</taxon>
        <taxon>Vanessa</taxon>
    </lineage>
</organism>
<feature type="compositionally biased region" description="Basic and acidic residues" evidence="2">
    <location>
        <begin position="2957"/>
        <end position="2981"/>
    </location>
</feature>
<feature type="compositionally biased region" description="Polar residues" evidence="2">
    <location>
        <begin position="1198"/>
        <end position="1210"/>
    </location>
</feature>
<evidence type="ECO:0000313" key="6">
    <source>
        <dbReference type="RefSeq" id="XP_026500729.2"/>
    </source>
</evidence>
<feature type="compositionally biased region" description="Basic and acidic residues" evidence="2">
    <location>
        <begin position="732"/>
        <end position="747"/>
    </location>
</feature>
<feature type="compositionally biased region" description="Polar residues" evidence="2">
    <location>
        <begin position="2618"/>
        <end position="2640"/>
    </location>
</feature>
<dbReference type="Proteomes" id="UP001652626">
    <property type="component" value="Chromosome Z"/>
</dbReference>
<feature type="compositionally biased region" description="Low complexity" evidence="2">
    <location>
        <begin position="1877"/>
        <end position="1889"/>
    </location>
</feature>
<keyword evidence="1" id="KW-0479">Metal-binding</keyword>
<feature type="compositionally biased region" description="Polar residues" evidence="2">
    <location>
        <begin position="2989"/>
        <end position="3001"/>
    </location>
</feature>
<feature type="region of interest" description="Disordered" evidence="2">
    <location>
        <begin position="2613"/>
        <end position="2687"/>
    </location>
</feature>
<evidence type="ECO:0000256" key="2">
    <source>
        <dbReference type="SAM" id="MobiDB-lite"/>
    </source>
</evidence>
<dbReference type="InterPro" id="IPR013087">
    <property type="entry name" value="Znf_C2H2_type"/>
</dbReference>
<feature type="region of interest" description="Disordered" evidence="2">
    <location>
        <begin position="1078"/>
        <end position="1101"/>
    </location>
</feature>
<dbReference type="PROSITE" id="PS50157">
    <property type="entry name" value="ZINC_FINGER_C2H2_2"/>
    <property type="match status" value="1"/>
</dbReference>
<dbReference type="OrthoDB" id="6382392at2759"/>
<feature type="region of interest" description="Disordered" evidence="2">
    <location>
        <begin position="3632"/>
        <end position="3772"/>
    </location>
</feature>
<feature type="compositionally biased region" description="Basic residues" evidence="2">
    <location>
        <begin position="168"/>
        <end position="178"/>
    </location>
</feature>
<feature type="region of interest" description="Disordered" evidence="2">
    <location>
        <begin position="691"/>
        <end position="747"/>
    </location>
</feature>
<feature type="compositionally biased region" description="Basic and acidic residues" evidence="2">
    <location>
        <begin position="1936"/>
        <end position="1945"/>
    </location>
</feature>
<feature type="compositionally biased region" description="Basic residues" evidence="2">
    <location>
        <begin position="2658"/>
        <end position="2675"/>
    </location>
</feature>
<feature type="region of interest" description="Disordered" evidence="2">
    <location>
        <begin position="1535"/>
        <end position="1555"/>
    </location>
</feature>
<feature type="compositionally biased region" description="Low complexity" evidence="2">
    <location>
        <begin position="47"/>
        <end position="56"/>
    </location>
</feature>
<feature type="region of interest" description="Disordered" evidence="2">
    <location>
        <begin position="1856"/>
        <end position="1903"/>
    </location>
</feature>
<proteinExistence type="predicted"/>
<dbReference type="RefSeq" id="XP_026500729.2">
    <property type="nucleotide sequence ID" value="XM_026644944.2"/>
</dbReference>
<feature type="compositionally biased region" description="Basic and acidic residues" evidence="2">
    <location>
        <begin position="710"/>
        <end position="721"/>
    </location>
</feature>
<reference evidence="5 6" key="1">
    <citation type="submission" date="2025-05" db="UniProtKB">
        <authorList>
            <consortium name="RefSeq"/>
        </authorList>
    </citation>
    <scope>IDENTIFICATION</scope>
    <source>
        <tissue evidence="5 6">Whole body</tissue>
    </source>
</reference>
<evidence type="ECO:0000256" key="1">
    <source>
        <dbReference type="PROSITE-ProRule" id="PRU00042"/>
    </source>
</evidence>
<gene>
    <name evidence="5 6" type="primary">LOC113404148</name>
</gene>
<feature type="compositionally biased region" description="Polar residues" evidence="2">
    <location>
        <begin position="2294"/>
        <end position="2327"/>
    </location>
</feature>
<feature type="compositionally biased region" description="Basic residues" evidence="2">
    <location>
        <begin position="3446"/>
        <end position="3460"/>
    </location>
</feature>
<accession>A0A8B8IUA3</accession>
<dbReference type="OMA" id="KHKWKWD"/>
<feature type="compositionally biased region" description="Basic and acidic residues" evidence="2">
    <location>
        <begin position="33"/>
        <end position="45"/>
    </location>
</feature>
<sequence length="3973" mass="449498">MSTGEDEPSSGLNGRLRPRKSTIPSPLTTTNIRKLDTKSAQDKPKKTTTPSKVSPNKLDDLTDKSDSPAPQILCTYCDKSFFSKQAVSKHIRRIHILSTKQDNVINCLFCNHTESDSNDIIRHMVDNHPNQYFACYDCHTRFPSTTELAEHKLNVCENPKLPYRNKLRQKTNPKKGQKARSINDREFENDDKNYSGHAFNGIVISCELKPSHPHDPIDIEDNITTNLILPPGKSLGSVNGIEKNAIIVLDDLQWNKRIPPNFSFHNTDADQILSRLGVVHRSPRTGENNRKDWLKHIDDSNQKFEKCFDTSFYSKVASNVQENLAKFLDGSFNFNPDPENTIKTRKAKNSVAINTVEGFPILLASDQFSRNVFDGYMPRSIAPKHKWKWENLESDKNLMSPEQIKRDSHTNNCIITLVSSLDIWTQLCMRRKFEEKFTTSPLEKRIEKQSIIGNELKEILESRELPTSSSQVVNYTGPTLQTCDSSDFPASLGLVPNAPNFDLKPAVLSGEWVRPRCYVCCACGAQTRDSRALSSHISTQHPNAQIQHYEIVGEVLLNSDILKHLYVPPSQLNNRTRPLRGFRECTKCRKGVSLEDLHQHMLDCAGDTPTVRRKCRYRPFGVRKRRPRLPDNTIRQEMRKDIRHSRHNRKTHMRPRPKIKTEVGDAETIRKMLADLPAKRHRAIVNPLNPILRPRRKLSKQRSKMVIKKRAIDEMTKKPKSSDLPQTSNSNNEDRQKSTSNLKKPDNKALQLITHSAKRASSGILSHKSSLIKKNTINKNRKKVFATKEAESGGIDGTCGTRENDGSGGTDGDDGTDGNVGTDGNDGTDGNEEKNGNNRGDGLIECSDLPLKPPDNEDNIQINQMSTNNNSSERININDGSSNSREHGNRNSGSNNKDGQNPGCSGQNSNSRDSFAPSQNVPLKHSIARLTASSETHDKSVQFHHLFLVQQECNNATQHLPSGQRMLFENEAVVTKLDKPPLHFNHSEVLDAQSFQRNKLNKPRKGLNDCIAMLRNKLVEPNSNILPGHVSVQCGSDEPLGPEPVVIERRRSTTDSNIETAQRSMQLFYPNRTVEDTPLSYDTSSRVTRRSSTRHGHSSRREKIMDVQPNNDFIYWNQFYYNKEILPTNKSSQRYNKRESTRRRSVVSTEELLLQHAMNLEMLSKSNRNLKNLPDHQYPNVPTNVQITHKTSRKSRQDGPTTRSTSNNSMRKPKNKTTTRTRQKKVTDINSSQGNIQQKISDVDAQSIKKLNERNFDHSTVISNMATTNEKIDHYYVQERIEDKTTEVGVEKTILHSSDMSEEQLCSNMCPNIPMMQYGNDYDILPVHYNMHIDSTSTAPLDLSNKTTNLEDYITEETYCGGNYDSYETLDLSNKNVNIVVPEKHLCINNDEVVDLRVNNSSQLLPSHTTTSLSDRSNNLEDNATDLSYGHPESWIYEPDDCLPTDLSMRSNDMLMDTYEKRRLYTHDSTVEINIIEDLSHPTTHIRDMCMVVPQREDLNTEEPTDLSIRRIGSRTDISSVSISQELHIRSCTHSNSINKQSGHNDLEIPADLSNTNKDTVHNNYYIDEQRMPQYLEAVVTNNHEIGPVIDGIAAQAHLSSIDSGQIIGPHYNRTTRVPIQAAALEPRTIITFSEPLLNETQNMPTASLVSKSSVPCDLPISINCPSIKECGNHNDVTYLMSDVPLSLSTKNIDERTICSLMHRELVPSHYEYENTKQTCTLSQYKEAESSRTNTNANVSVTSKAYPPVRPANETTVVCKSSSPLGHKSNNINNRKLSCENDLSREKSPVSAYRIDMENCNVETLKENYNNINLDQDPETAKKIAMLPKELVEILGTMPADHRIQLLNVLPQYVSSSTSPVLPQHTGSERRNSTCISANSSSPSLISNHSESDLKSSENLPLLPNQTTSSQILQFVETSPTVSSSILLTPPTPQLSDRHSNQAHENNEIKSIEYRRKSRISTDEQTPQNNLISENLKAGSYPTALDEYNRQDRIIDLTGDDFSSDIPDVSYNVEPYANLTRSSKDMPSSAPKSKALKTNSDKTASLRAVRIKTSSERQRTVLTENTLAKKHVDSTSHLVEEELQNKSSEVTMAIQQDEISSTQHRPAIRASPTVQVGSDMCPKERILNDIQMPVDKATDENKGYDVNYSLPDKQNIVTSSLLKDMHSNFKDEIITKDNMHHALSNESSKLPVSLKAIDVRFSKNIEKDYCSQSNGSNRDGFLKDKIVTKTECSISPGSKKVFTVEDDDSEDDVSLAVIVKQKRRILNASREDETYEKINTTKEVEISLDKSSDQKNPVSFNKTASSEMGSLSESQLPKSSNDACNNTKKIKLNEKQNKLSELPSRKKGRKGRRVNIIESTNYVGQQGPPLNRKAESKNEINTENNMNADSEENTGVSDNTAKSEQIEPDNNRSTPMNINVEREKEIISNTTARKEEAKVLHSSCSDCLTSENVIKEKSNFEANIGSQKHVTEDSTEYKLMRTSNSMCEDDIEAIESEKLFSKDVSSKEVKIDETRINDIKNHQANVIKMKESKNICHTIAAVENFVENKSETETDETNLTPLRRSRRGKSLFIDSRSILNDNSLNTENATEPRAPLTKKQLIFSKLLQDEENHKKPVLTTTPDNQISESISKASNENILDNSRDSEFNNYDTDEIKCNKRKKSPQSKKRLKKKKSVTNVQITNEEPEEQEANEKIICLELNNKTPDSEVSSILVTSQLNDTKNITTNSTDSRGDHIDIPSTVITKKAIEKRKSNSPNRDELLPILKLKKPKLNDEITVVSHTEGKNYIKITETQIKLKENMDSFPIVGATRNTTCYNKAIRRTRSKSVCIKSSGTEFYDPYDIDKIEDLEDVIDKTESFVRINVSSIQFNASKSVVAIKTRKLSKTVPSAIIDILPSEAKALIDDVSDDNVDIKNTVEYNNHSNVDTKDGSSDSDASSKSDVPLKIYVQEKEKKLREISPTSERLEKSISSEENGKTEEKSKTRKRYKQTQSINNNDLKNSINKTQNEEELRSEQFMESFGFFSERKPRKSNLLATKKISETYNLIENDEIYYASTERVTKKSVNDNNKEDQALSLRKSKCIVSPPKKATKRGRKKKTTVIIQPSFCNICKKFFRRWDNYVRHLLSLYHISRLGEIELKIKVVIIEEEPNYLLAFRQQLNRLKVLQNKIAKRKKNCLSTADIVLPTIEEILADVKRTIREQQLSRRSLSRDEALFIDCCEMLKESHQNQGEPVKRVRQCNSFNCEQACQEELALLEKSILDDRCAIKSDEEMDSVSAKKILESEEVRNLENDLISNLKEANGLKGPLTSNQLESPEKLTTITDSQTILSNYEITEETNRSNYKPNTEVKDKLYPDVIENIDMFEDKFDKIKRKCRSQAAAAKQNQTHVELNASYKNRKKSEKKKVNNRKGQNTVPTKAALKGFDGVKVPIQTSDINMPAIAPLEKVHRKKRKSGSKKKRERTNSEKSNYRESNNCTKELSQKKVDVYEFMDTEDTEVFEFRPSTLMERLKSINNKQLPSTSKTLNETELAEISSESGSDGDDFVYMSDDYVCSDDETENSILSCELGNGKGNTEHNKTSTLIKRKEATEKNAVMGKIFKNNALRTERKSPKSIEIVKPKANLDQLFDSLLENKPKTSQDTNDEVSSDKDEVPPSRVYLSISPQKEDQSRYNKSLKRSDHALTLSSEPGLTQKYSTPSPTLHPSLASFSTRRKSITPPRKLEPNIKPISISHHVSSKRNDDHKKIESPTEVHSKKYEPLQSSNKNLTAADTDDTLRRRSDEFDYKETKSKALFYQDKLDNKKKETPKYDSYDYDVDSYDPILSEDAGVARQRARRKCTVGKQNVLAETWSSESEPDGAPPRPNSAESVAAGSGRKKKGRKRDSQSSSNRKASRQVSSKKHEYESRVDSSNRSAGSGVPARPRSPPHYWSAGEDEQEHPQQHGWIVGDSHKKLVTMLAHAKGRKRSGDEKRHLLE</sequence>
<evidence type="ECO:0000313" key="5">
    <source>
        <dbReference type="RefSeq" id="XP_026500728.2"/>
    </source>
</evidence>
<evidence type="ECO:0000313" key="4">
    <source>
        <dbReference type="Proteomes" id="UP001652626"/>
    </source>
</evidence>
<dbReference type="GeneID" id="113404148"/>
<feature type="region of interest" description="Disordered" evidence="2">
    <location>
        <begin position="2020"/>
        <end position="2046"/>
    </location>
</feature>
<feature type="region of interest" description="Disordered" evidence="2">
    <location>
        <begin position="783"/>
        <end position="919"/>
    </location>
</feature>
<feature type="region of interest" description="Disordered" evidence="2">
    <location>
        <begin position="3792"/>
        <end position="3948"/>
    </location>
</feature>
<feature type="compositionally biased region" description="Polar residues" evidence="2">
    <location>
        <begin position="2381"/>
        <end position="2403"/>
    </location>
</feature>
<feature type="compositionally biased region" description="Polar residues" evidence="2">
    <location>
        <begin position="859"/>
        <end position="883"/>
    </location>
</feature>